<evidence type="ECO:0000256" key="8">
    <source>
        <dbReference type="ARBA" id="ARBA00023098"/>
    </source>
</evidence>
<comment type="caution">
    <text evidence="15">The sequence shown here is derived from an EMBL/GenBank/DDBJ whole genome shotgun (WGS) entry which is preliminary data.</text>
</comment>
<feature type="domain" description="PLD phosphodiesterase" evidence="14">
    <location>
        <begin position="387"/>
        <end position="414"/>
    </location>
</feature>
<keyword evidence="10 12" id="KW-0594">Phospholipid biosynthesis</keyword>
<dbReference type="CDD" id="cd09110">
    <property type="entry name" value="PLDc_CLS_1"/>
    <property type="match status" value="1"/>
</dbReference>
<evidence type="ECO:0000256" key="3">
    <source>
        <dbReference type="ARBA" id="ARBA00022516"/>
    </source>
</evidence>
<keyword evidence="9 12" id="KW-0472">Membrane</keyword>
<keyword evidence="5 12" id="KW-0812">Transmembrane</keyword>
<reference evidence="16" key="1">
    <citation type="journal article" date="2019" name="Int. J. Syst. Evol. Microbiol.">
        <title>The Global Catalogue of Microorganisms (GCM) 10K type strain sequencing project: providing services to taxonomists for standard genome sequencing and annotation.</title>
        <authorList>
            <consortium name="The Broad Institute Genomics Platform"/>
            <consortium name="The Broad Institute Genome Sequencing Center for Infectious Disease"/>
            <person name="Wu L."/>
            <person name="Ma J."/>
        </authorList>
    </citation>
    <scope>NUCLEOTIDE SEQUENCE [LARGE SCALE GENOMIC DNA]</scope>
    <source>
        <strain evidence="16">KACC 11904</strain>
    </source>
</reference>
<feature type="active site" evidence="12">
    <location>
        <position position="223"/>
    </location>
</feature>
<comment type="function">
    <text evidence="12">Catalyzes the reversible phosphatidyl group transfer from one phosphatidylglycerol molecule to another to form cardiolipin (CL) (diphosphatidylglycerol) and glycerol.</text>
</comment>
<keyword evidence="4 12" id="KW-0808">Transferase</keyword>
<dbReference type="HAMAP" id="MF_01916">
    <property type="entry name" value="Cardiolipin_synth_Cls"/>
    <property type="match status" value="1"/>
</dbReference>
<accession>A0ABW0K9D4</accession>
<keyword evidence="3 12" id="KW-0444">Lipid biosynthesis</keyword>
<evidence type="ECO:0000256" key="13">
    <source>
        <dbReference type="NCBIfam" id="TIGR04265"/>
    </source>
</evidence>
<dbReference type="InterPro" id="IPR022924">
    <property type="entry name" value="Cardiolipin_synthase"/>
</dbReference>
<dbReference type="EC" id="2.7.8.-" evidence="12 13"/>
<organism evidence="15 16">
    <name type="scientific">Paenibacillus aestuarii</name>
    <dbReference type="NCBI Taxonomy" id="516965"/>
    <lineage>
        <taxon>Bacteria</taxon>
        <taxon>Bacillati</taxon>
        <taxon>Bacillota</taxon>
        <taxon>Bacilli</taxon>
        <taxon>Bacillales</taxon>
        <taxon>Paenibacillaceae</taxon>
        <taxon>Paenibacillus</taxon>
    </lineage>
</organism>
<evidence type="ECO:0000256" key="4">
    <source>
        <dbReference type="ARBA" id="ARBA00022679"/>
    </source>
</evidence>
<evidence type="ECO:0000256" key="6">
    <source>
        <dbReference type="ARBA" id="ARBA00022737"/>
    </source>
</evidence>
<proteinExistence type="inferred from homology"/>
<feature type="transmembrane region" description="Helical" evidence="12">
    <location>
        <begin position="30"/>
        <end position="50"/>
    </location>
</feature>
<keyword evidence="2 12" id="KW-1003">Cell membrane</keyword>
<dbReference type="RefSeq" id="WP_270884928.1">
    <property type="nucleotide sequence ID" value="NZ_JAQFVF010000080.1"/>
</dbReference>
<evidence type="ECO:0000256" key="2">
    <source>
        <dbReference type="ARBA" id="ARBA00022475"/>
    </source>
</evidence>
<evidence type="ECO:0000256" key="10">
    <source>
        <dbReference type="ARBA" id="ARBA00023209"/>
    </source>
</evidence>
<dbReference type="InterPro" id="IPR030874">
    <property type="entry name" value="Cardiolipin_synth_Firmi"/>
</dbReference>
<dbReference type="PANTHER" id="PTHR21248:SF20">
    <property type="entry name" value="CARDIOLIPIN SYNTHASE YWIE-RELATED"/>
    <property type="match status" value="1"/>
</dbReference>
<evidence type="ECO:0000256" key="11">
    <source>
        <dbReference type="ARBA" id="ARBA00023264"/>
    </source>
</evidence>
<dbReference type="Gene3D" id="3.30.870.10">
    <property type="entry name" value="Endonuclease Chain A"/>
    <property type="match status" value="2"/>
</dbReference>
<sequence length="474" mass="54570">MIWFIGATYLYILQIGLVLFLGFRNPTKTMAWLTITYLFPLVGFLLYFIMAKDYRMSPPLSRRYAKTPILSSQLTEHIQVSRWNHFQGRHSTRQNRLLGYMQSIPEAPLTECNEILVYNNGEETFEAIIHALDQAEHHIHMEYFIIRNDQIGRQIQQVLMKKAKQGIEVRLMVDGLGSHELKFGYLDELKQAGVHVQIFSPLRKSLLRKQVNYRNHRKIIVIDGLTGFLGGINIGDEYLGRSSKFGFWRDTHMRIRGDAVFFLQHTFLNDWQSVNGDQIATRQLYPPHGCVGQAKIQLIASGPDTDSDAIHEFYFSAFNASHHSISIISPYFIPDRSLLIALKTAALSGVEVKIIIPEIEDHLLVKWAAYSYMEELMLAGVRFFTYLKGFIHAKIVIIDRTLASVGTANMDMRSLFDNFELNAAIFDEKTINRLIRDFQEDLTNSKEIRMAEFCNRPLLQKGKEIIARMVSSLL</sequence>
<evidence type="ECO:0000256" key="1">
    <source>
        <dbReference type="ARBA" id="ARBA00004651"/>
    </source>
</evidence>
<dbReference type="Proteomes" id="UP001596044">
    <property type="component" value="Unassembled WGS sequence"/>
</dbReference>
<dbReference type="Pfam" id="PF13396">
    <property type="entry name" value="PLDc_N"/>
    <property type="match status" value="1"/>
</dbReference>
<feature type="active site" evidence="12">
    <location>
        <position position="394"/>
    </location>
</feature>
<evidence type="ECO:0000256" key="5">
    <source>
        <dbReference type="ARBA" id="ARBA00022692"/>
    </source>
</evidence>
<keyword evidence="6" id="KW-0677">Repeat</keyword>
<keyword evidence="16" id="KW-1185">Reference proteome</keyword>
<dbReference type="Pfam" id="PF13091">
    <property type="entry name" value="PLDc_2"/>
    <property type="match status" value="2"/>
</dbReference>
<dbReference type="InterPro" id="IPR027379">
    <property type="entry name" value="CLS_N"/>
</dbReference>
<evidence type="ECO:0000259" key="14">
    <source>
        <dbReference type="PROSITE" id="PS50035"/>
    </source>
</evidence>
<feature type="domain" description="PLD phosphodiesterase" evidence="14">
    <location>
        <begin position="211"/>
        <end position="238"/>
    </location>
</feature>
<dbReference type="SUPFAM" id="SSF56024">
    <property type="entry name" value="Phospholipase D/nuclease"/>
    <property type="match status" value="2"/>
</dbReference>
<comment type="similarity">
    <text evidence="12">Belongs to the phospholipase D family. Cardiolipin synthase subfamily.</text>
</comment>
<feature type="active site" evidence="12">
    <location>
        <position position="392"/>
    </location>
</feature>
<dbReference type="CDD" id="cd09112">
    <property type="entry name" value="PLDc_CLS_2"/>
    <property type="match status" value="1"/>
</dbReference>
<keyword evidence="11 12" id="KW-1208">Phospholipid metabolism</keyword>
<evidence type="ECO:0000256" key="9">
    <source>
        <dbReference type="ARBA" id="ARBA00023136"/>
    </source>
</evidence>
<feature type="active site" evidence="12">
    <location>
        <position position="216"/>
    </location>
</feature>
<dbReference type="InterPro" id="IPR025202">
    <property type="entry name" value="PLD-like_dom"/>
</dbReference>
<feature type="active site" evidence="12">
    <location>
        <position position="399"/>
    </location>
</feature>
<dbReference type="SMART" id="SM00155">
    <property type="entry name" value="PLDc"/>
    <property type="match status" value="2"/>
</dbReference>
<keyword evidence="7 12" id="KW-1133">Transmembrane helix</keyword>
<protein>
    <recommendedName>
        <fullName evidence="12 13">Cardiolipin synthase</fullName>
        <shortName evidence="12">CL synthase</shortName>
        <ecNumber evidence="12 13">2.7.8.-</ecNumber>
    </recommendedName>
</protein>
<evidence type="ECO:0000313" key="16">
    <source>
        <dbReference type="Proteomes" id="UP001596044"/>
    </source>
</evidence>
<feature type="active site" evidence="12">
    <location>
        <position position="218"/>
    </location>
</feature>
<feature type="transmembrane region" description="Helical" evidence="12">
    <location>
        <begin position="6"/>
        <end position="23"/>
    </location>
</feature>
<keyword evidence="8 12" id="KW-0443">Lipid metabolism</keyword>
<evidence type="ECO:0000256" key="12">
    <source>
        <dbReference type="HAMAP-Rule" id="MF_01916"/>
    </source>
</evidence>
<dbReference type="PROSITE" id="PS50035">
    <property type="entry name" value="PLD"/>
    <property type="match status" value="2"/>
</dbReference>
<dbReference type="EMBL" id="JBHSMJ010000022">
    <property type="protein sequence ID" value="MFC5449939.1"/>
    <property type="molecule type" value="Genomic_DNA"/>
</dbReference>
<evidence type="ECO:0000313" key="15">
    <source>
        <dbReference type="EMBL" id="MFC5449939.1"/>
    </source>
</evidence>
<dbReference type="InterPro" id="IPR001736">
    <property type="entry name" value="PLipase_D/transphosphatidylase"/>
</dbReference>
<evidence type="ECO:0000256" key="7">
    <source>
        <dbReference type="ARBA" id="ARBA00022989"/>
    </source>
</evidence>
<name>A0ABW0K9D4_9BACL</name>
<gene>
    <name evidence="15" type="primary">cls</name>
    <name evidence="15" type="ORF">ACFPOG_16940</name>
</gene>
<dbReference type="PANTHER" id="PTHR21248">
    <property type="entry name" value="CARDIOLIPIN SYNTHASE"/>
    <property type="match status" value="1"/>
</dbReference>
<comment type="catalytic activity">
    <reaction evidence="12">
        <text>2 a 1,2-diacyl-sn-glycero-3-phospho-(1'-sn-glycerol) = a cardiolipin + glycerol</text>
        <dbReference type="Rhea" id="RHEA:31451"/>
        <dbReference type="ChEBI" id="CHEBI:17754"/>
        <dbReference type="ChEBI" id="CHEBI:62237"/>
        <dbReference type="ChEBI" id="CHEBI:64716"/>
    </reaction>
</comment>
<comment type="subcellular location">
    <subcellularLocation>
        <location evidence="1 12">Cell membrane</location>
        <topology evidence="1 12">Multi-pass membrane protein</topology>
    </subcellularLocation>
</comment>
<dbReference type="NCBIfam" id="TIGR04265">
    <property type="entry name" value="bac_cardiolipin"/>
    <property type="match status" value="1"/>
</dbReference>